<evidence type="ECO:0000256" key="2">
    <source>
        <dbReference type="SAM" id="Phobius"/>
    </source>
</evidence>
<feature type="transmembrane region" description="Helical" evidence="2">
    <location>
        <begin position="118"/>
        <end position="140"/>
    </location>
</feature>
<feature type="transmembrane region" description="Helical" evidence="2">
    <location>
        <begin position="81"/>
        <end position="106"/>
    </location>
</feature>
<feature type="region of interest" description="Disordered" evidence="1">
    <location>
        <begin position="238"/>
        <end position="298"/>
    </location>
</feature>
<evidence type="ECO:0000256" key="3">
    <source>
        <dbReference type="SAM" id="SignalP"/>
    </source>
</evidence>
<keyword evidence="2" id="KW-1133">Transmembrane helix</keyword>
<protein>
    <submittedName>
        <fullName evidence="4">Uncharacterized protein</fullName>
    </submittedName>
</protein>
<name>C0HGN9_MAIZE</name>
<feature type="compositionally biased region" description="Low complexity" evidence="1">
    <location>
        <begin position="279"/>
        <end position="292"/>
    </location>
</feature>
<feature type="signal peptide" evidence="3">
    <location>
        <begin position="1"/>
        <end position="23"/>
    </location>
</feature>
<reference evidence="4" key="1">
    <citation type="journal article" date="2009" name="PLoS Genet.">
        <title>Sequencing, mapping, and analysis of 27,455 maize full-length cDNAs.</title>
        <authorList>
            <person name="Soderlund C."/>
            <person name="Descour A."/>
            <person name="Kudrna D."/>
            <person name="Bomhoff M."/>
            <person name="Boyd L."/>
            <person name="Currie J."/>
            <person name="Angelova A."/>
            <person name="Collura K."/>
            <person name="Wissotski M."/>
            <person name="Ashley E."/>
            <person name="Morrow D."/>
            <person name="Fernandes J."/>
            <person name="Walbot V."/>
            <person name="Yu Y."/>
        </authorList>
    </citation>
    <scope>NUCLEOTIDE SEQUENCE</scope>
    <source>
        <strain evidence="4">B73</strain>
    </source>
</reference>
<keyword evidence="2" id="KW-0812">Transmembrane</keyword>
<keyword evidence="3" id="KW-0732">Signal</keyword>
<keyword evidence="2" id="KW-0472">Membrane</keyword>
<dbReference type="PANTHER" id="PTHR31414:SF7">
    <property type="match status" value="1"/>
</dbReference>
<dbReference type="AlphaFoldDB" id="C0HGN9"/>
<dbReference type="EMBL" id="BT061495">
    <property type="protein sequence ID" value="ACN26192.1"/>
    <property type="molecule type" value="mRNA"/>
</dbReference>
<dbReference type="HOGENOM" id="CLU_549060_0_0_1"/>
<dbReference type="PANTHER" id="PTHR31414">
    <property type="entry name" value="TRANSMEMBRANE PROTEIN DDB_G0292058"/>
    <property type="match status" value="1"/>
</dbReference>
<sequence length="497" mass="51338">MAAAARRAIPLVLIFLVSAPLYAADASAAAAGAGANSSSFLLAAEQTQRKDPLDGLRYYTGGWNISDEHYWASVGFTAAPVFAAAAVWFVVFGIGLFIAGCCFCCCPGAGDAYSRACLCVSLVLLLVATAAAAVGCAVLYDGQGRFHGSTVATVDYVVRQSGDTVANLQRFTGFLETAKAAGVGPVALPDDVKGRIDDVVRKVGAASDELAARTASNAAKIRAALETVDACTVRYFPPPAQRGGRHVRGDGRVGAAPAGAHGAGRHPAVRRHGRGQGGAEPEQGGELPAGGRAQRRAHQRLQPRLPAAGPAAAQLQPVGPARAAALQPLRGGPPRPRVRAGRGAPRRHHAAAGVAAIRVPWRLRGRRVGGRGVHVPGARHAVHVRAAHRRGRRQLRAVPLRPRPGGAGGLHLRQGDVPVHRRRPLPGPQPVQRPGVPGLARRRRRRAAGSAALGRALAGAPAAERGHGDPVSGLVALQVSSGGEGVSQEPREAVHVI</sequence>
<feature type="region of interest" description="Disordered" evidence="1">
    <location>
        <begin position="325"/>
        <end position="352"/>
    </location>
</feature>
<feature type="compositionally biased region" description="Low complexity" evidence="1">
    <location>
        <begin position="448"/>
        <end position="463"/>
    </location>
</feature>
<dbReference type="ExpressionAtlas" id="C0HGN9">
    <property type="expression patterns" value="baseline and differential"/>
</dbReference>
<organism evidence="4">
    <name type="scientific">Zea mays</name>
    <name type="common">Maize</name>
    <dbReference type="NCBI Taxonomy" id="4577"/>
    <lineage>
        <taxon>Eukaryota</taxon>
        <taxon>Viridiplantae</taxon>
        <taxon>Streptophyta</taxon>
        <taxon>Embryophyta</taxon>
        <taxon>Tracheophyta</taxon>
        <taxon>Spermatophyta</taxon>
        <taxon>Magnoliopsida</taxon>
        <taxon>Liliopsida</taxon>
        <taxon>Poales</taxon>
        <taxon>Poaceae</taxon>
        <taxon>PACMAD clade</taxon>
        <taxon>Panicoideae</taxon>
        <taxon>Andropogonodae</taxon>
        <taxon>Andropogoneae</taxon>
        <taxon>Tripsacinae</taxon>
        <taxon>Zea</taxon>
    </lineage>
</organism>
<accession>C0HGN9</accession>
<feature type="compositionally biased region" description="Basic residues" evidence="1">
    <location>
        <begin position="336"/>
        <end position="350"/>
    </location>
</feature>
<feature type="region of interest" description="Disordered" evidence="1">
    <location>
        <begin position="420"/>
        <end position="497"/>
    </location>
</feature>
<evidence type="ECO:0000256" key="1">
    <source>
        <dbReference type="SAM" id="MobiDB-lite"/>
    </source>
</evidence>
<proteinExistence type="evidence at transcript level"/>
<dbReference type="InterPro" id="IPR040283">
    <property type="entry name" value="DDB_G0292058-like"/>
</dbReference>
<evidence type="ECO:0000313" key="4">
    <source>
        <dbReference type="EMBL" id="ACN26192.1"/>
    </source>
</evidence>
<feature type="chain" id="PRO_5009949491" evidence="3">
    <location>
        <begin position="24"/>
        <end position="497"/>
    </location>
</feature>
<feature type="compositionally biased region" description="Basic residues" evidence="1">
    <location>
        <begin position="263"/>
        <end position="274"/>
    </location>
</feature>